<evidence type="ECO:0000256" key="1">
    <source>
        <dbReference type="SAM" id="SignalP"/>
    </source>
</evidence>
<accession>A0A023B3P5</accession>
<dbReference type="EMBL" id="AFNH02000818">
    <property type="protein sequence ID" value="EZG55698.1"/>
    <property type="molecule type" value="Genomic_DNA"/>
</dbReference>
<dbReference type="AlphaFoldDB" id="A0A023B3P5"/>
<organism evidence="2 3">
    <name type="scientific">Gregarina niphandrodes</name>
    <name type="common">Septate eugregarine</name>
    <dbReference type="NCBI Taxonomy" id="110365"/>
    <lineage>
        <taxon>Eukaryota</taxon>
        <taxon>Sar</taxon>
        <taxon>Alveolata</taxon>
        <taxon>Apicomplexa</taxon>
        <taxon>Conoidasida</taxon>
        <taxon>Gregarinasina</taxon>
        <taxon>Eugregarinorida</taxon>
        <taxon>Gregarinidae</taxon>
        <taxon>Gregarina</taxon>
    </lineage>
</organism>
<gene>
    <name evidence="2" type="ORF">GNI_109580</name>
</gene>
<feature type="chain" id="PRO_5001511512" evidence="1">
    <location>
        <begin position="26"/>
        <end position="701"/>
    </location>
</feature>
<comment type="caution">
    <text evidence="2">The sequence shown here is derived from an EMBL/GenBank/DDBJ whole genome shotgun (WGS) entry which is preliminary data.</text>
</comment>
<dbReference type="GeneID" id="22913880"/>
<feature type="signal peptide" evidence="1">
    <location>
        <begin position="1"/>
        <end position="25"/>
    </location>
</feature>
<protein>
    <submittedName>
        <fullName evidence="2">Uncharacterized protein</fullName>
    </submittedName>
</protein>
<keyword evidence="3" id="KW-1185">Reference proteome</keyword>
<proteinExistence type="predicted"/>
<dbReference type="VEuPathDB" id="CryptoDB:GNI_109580"/>
<sequence>MRFVKGERHTLPVVHVCLVVPPLVAEVPLVEGGGRNVCPATLAARFEAVVGVSKGWDPAVTSEKSGNMWRRLLPVESWVTSFAEVCESDFCGRVGKAWLELAAILTTYLESPVDQVLGPALAGVRARLEPAFWTARCPERKMEVWLLASFLQRCEPLCPQPTKHAFVNYVWYLIVHELGFVPGVELECSRDEPLNFKTYRSRLSGGKGWRRKNEHCPANRLKRLVAVSAAEFAREYGQISSRSTFEAPLAAYAAHKLRQPAPTDAPNATVWTGEFDHLRATEALFSLLTAEQRQKMRRLAEGDLVGDDSEKQQNHPAQGHQTNPFCCELTVCHIDFLELAAALCQFVRYPFGRLGTWAKPLLHHVRHSPYARTLIDVWTTACLLQYSGIESEILHRFCEHTLNFHPRKTIYQFDCYRVCESAVSRSVKNPSTGYDMRQRLQNVNPSCRLVSLDKFLSKNAPKGFEWGTDLAQSLNQDTPKEMETDQAQASCDQVSRHNVSRMTVIRHLEERCTVEDASVPLLLYLLKVRDGDGFVLTDENVGNLQRWLDADEGKAMDVDEGKAMDADEGKAMDVDEGKAMDVDESKIEGGITMYHLATVPGARRGSQRAQCRVMTQLLELFRVPPASLAEFMLRTWYWASIVEAWAQVDPRLLVEPMPAHMASAVSKEQQKEILVDVLTRFASRTVNREEQRAARVFGHDL</sequence>
<evidence type="ECO:0000313" key="2">
    <source>
        <dbReference type="EMBL" id="EZG55698.1"/>
    </source>
</evidence>
<dbReference type="RefSeq" id="XP_011131460.1">
    <property type="nucleotide sequence ID" value="XM_011133158.1"/>
</dbReference>
<keyword evidence="1" id="KW-0732">Signal</keyword>
<dbReference type="Proteomes" id="UP000019763">
    <property type="component" value="Unassembled WGS sequence"/>
</dbReference>
<evidence type="ECO:0000313" key="3">
    <source>
        <dbReference type="Proteomes" id="UP000019763"/>
    </source>
</evidence>
<name>A0A023B3P5_GRENI</name>
<reference evidence="2" key="1">
    <citation type="submission" date="2013-12" db="EMBL/GenBank/DDBJ databases">
        <authorList>
            <person name="Omoto C.K."/>
            <person name="Sibley D."/>
            <person name="Venepally P."/>
            <person name="Hadjithomas M."/>
            <person name="Karamycheva S."/>
            <person name="Brunk B."/>
            <person name="Roos D."/>
            <person name="Caler E."/>
            <person name="Lorenzi H."/>
        </authorList>
    </citation>
    <scope>NUCLEOTIDE SEQUENCE</scope>
</reference>